<evidence type="ECO:0000256" key="1">
    <source>
        <dbReference type="ARBA" id="ARBA00022679"/>
    </source>
</evidence>
<dbReference type="PROSITE" id="PS51186">
    <property type="entry name" value="GNAT"/>
    <property type="match status" value="1"/>
</dbReference>
<dbReference type="Pfam" id="PF00583">
    <property type="entry name" value="Acetyltransf_1"/>
    <property type="match status" value="1"/>
</dbReference>
<dbReference type="InterPro" id="IPR016181">
    <property type="entry name" value="Acyl_CoA_acyltransferase"/>
</dbReference>
<feature type="domain" description="N-acetyltransferase" evidence="3">
    <location>
        <begin position="22"/>
        <end position="160"/>
    </location>
</feature>
<gene>
    <name evidence="4" type="ORF">H8S64_07275</name>
</gene>
<dbReference type="InterPro" id="IPR050832">
    <property type="entry name" value="Bact_Acetyltransf"/>
</dbReference>
<dbReference type="EMBL" id="JACOOH010000003">
    <property type="protein sequence ID" value="MBC5620893.1"/>
    <property type="molecule type" value="Genomic_DNA"/>
</dbReference>
<keyword evidence="1" id="KW-0808">Transferase</keyword>
<reference evidence="4 5" key="1">
    <citation type="submission" date="2020-08" db="EMBL/GenBank/DDBJ databases">
        <title>Genome public.</title>
        <authorList>
            <person name="Liu C."/>
            <person name="Sun Q."/>
        </authorList>
    </citation>
    <scope>NUCLEOTIDE SEQUENCE [LARGE SCALE GENOMIC DNA]</scope>
    <source>
        <strain evidence="4 5">NSJ-56</strain>
    </source>
</reference>
<dbReference type="PANTHER" id="PTHR43877:SF2">
    <property type="entry name" value="AMINOALKYLPHOSPHONATE N-ACETYLTRANSFERASE-RELATED"/>
    <property type="match status" value="1"/>
</dbReference>
<dbReference type="CDD" id="cd04301">
    <property type="entry name" value="NAT_SF"/>
    <property type="match status" value="1"/>
</dbReference>
<sequence length="160" mass="18541">MIKTYSTDYRTRLCEFFSRIIENHKAYISHGELQMGIALDSNELAPDYKEMWLKYLDRQVADPANTLLLYLEDEDIIGFVLFGITDDGAFPYGVIFDLSVDPAYRGKRIGQQLLQEATENFKAKGIRDCYLESGVNNHSAHRFFEHQGFKQVSDIFRLKL</sequence>
<protein>
    <submittedName>
        <fullName evidence="4">GNAT family N-acetyltransferase</fullName>
    </submittedName>
</protein>
<dbReference type="PANTHER" id="PTHR43877">
    <property type="entry name" value="AMINOALKYLPHOSPHONATE N-ACETYLTRANSFERASE-RELATED-RELATED"/>
    <property type="match status" value="1"/>
</dbReference>
<proteinExistence type="predicted"/>
<dbReference type="Proteomes" id="UP000646484">
    <property type="component" value="Unassembled WGS sequence"/>
</dbReference>
<keyword evidence="5" id="KW-1185">Reference proteome</keyword>
<comment type="caution">
    <text evidence="4">The sequence shown here is derived from an EMBL/GenBank/DDBJ whole genome shotgun (WGS) entry which is preliminary data.</text>
</comment>
<dbReference type="Gene3D" id="3.40.630.30">
    <property type="match status" value="1"/>
</dbReference>
<evidence type="ECO:0000313" key="4">
    <source>
        <dbReference type="EMBL" id="MBC5620893.1"/>
    </source>
</evidence>
<keyword evidence="2" id="KW-0012">Acyltransferase</keyword>
<dbReference type="RefSeq" id="WP_186975556.1">
    <property type="nucleotide sequence ID" value="NZ_JACOOH010000003.1"/>
</dbReference>
<evidence type="ECO:0000259" key="3">
    <source>
        <dbReference type="PROSITE" id="PS51186"/>
    </source>
</evidence>
<evidence type="ECO:0000313" key="5">
    <source>
        <dbReference type="Proteomes" id="UP000646484"/>
    </source>
</evidence>
<accession>A0ABR7CZ02</accession>
<evidence type="ECO:0000256" key="2">
    <source>
        <dbReference type="ARBA" id="ARBA00023315"/>
    </source>
</evidence>
<organism evidence="4 5">
    <name type="scientific">Butyricimonas hominis</name>
    <dbReference type="NCBI Taxonomy" id="2763032"/>
    <lineage>
        <taxon>Bacteria</taxon>
        <taxon>Pseudomonadati</taxon>
        <taxon>Bacteroidota</taxon>
        <taxon>Bacteroidia</taxon>
        <taxon>Bacteroidales</taxon>
        <taxon>Odoribacteraceae</taxon>
        <taxon>Butyricimonas</taxon>
    </lineage>
</organism>
<dbReference type="SUPFAM" id="SSF55729">
    <property type="entry name" value="Acyl-CoA N-acyltransferases (Nat)"/>
    <property type="match status" value="1"/>
</dbReference>
<dbReference type="InterPro" id="IPR000182">
    <property type="entry name" value="GNAT_dom"/>
</dbReference>
<name>A0ABR7CZ02_9BACT</name>